<organism evidence="1 2">
    <name type="scientific">Eumeta variegata</name>
    <name type="common">Bagworm moth</name>
    <name type="synonym">Eumeta japonica</name>
    <dbReference type="NCBI Taxonomy" id="151549"/>
    <lineage>
        <taxon>Eukaryota</taxon>
        <taxon>Metazoa</taxon>
        <taxon>Ecdysozoa</taxon>
        <taxon>Arthropoda</taxon>
        <taxon>Hexapoda</taxon>
        <taxon>Insecta</taxon>
        <taxon>Pterygota</taxon>
        <taxon>Neoptera</taxon>
        <taxon>Endopterygota</taxon>
        <taxon>Lepidoptera</taxon>
        <taxon>Glossata</taxon>
        <taxon>Ditrysia</taxon>
        <taxon>Tineoidea</taxon>
        <taxon>Psychidae</taxon>
        <taxon>Oiketicinae</taxon>
        <taxon>Eumeta</taxon>
    </lineage>
</organism>
<evidence type="ECO:0000313" key="1">
    <source>
        <dbReference type="EMBL" id="GBP59866.1"/>
    </source>
</evidence>
<dbReference type="Proteomes" id="UP000299102">
    <property type="component" value="Unassembled WGS sequence"/>
</dbReference>
<keyword evidence="2" id="KW-1185">Reference proteome</keyword>
<reference evidence="1 2" key="1">
    <citation type="journal article" date="2019" name="Commun. Biol.">
        <title>The bagworm genome reveals a unique fibroin gene that provides high tensile strength.</title>
        <authorList>
            <person name="Kono N."/>
            <person name="Nakamura H."/>
            <person name="Ohtoshi R."/>
            <person name="Tomita M."/>
            <person name="Numata K."/>
            <person name="Arakawa K."/>
        </authorList>
    </citation>
    <scope>NUCLEOTIDE SEQUENCE [LARGE SCALE GENOMIC DNA]</scope>
</reference>
<accession>A0A4C1X7U1</accession>
<protein>
    <submittedName>
        <fullName evidence="1">Uncharacterized protein</fullName>
    </submittedName>
</protein>
<proteinExistence type="predicted"/>
<dbReference type="EMBL" id="BGZK01000773">
    <property type="protein sequence ID" value="GBP59866.1"/>
    <property type="molecule type" value="Genomic_DNA"/>
</dbReference>
<sequence length="83" mass="9384">MYIHLRSGRDVDAMDKEVRSISPPGASYTSGDTRILNVRYKSLTHPKTNAFEYGTVDEKNGCLNNNLFSEMEIDSDTRSHNSE</sequence>
<evidence type="ECO:0000313" key="2">
    <source>
        <dbReference type="Proteomes" id="UP000299102"/>
    </source>
</evidence>
<dbReference type="AlphaFoldDB" id="A0A4C1X7U1"/>
<gene>
    <name evidence="1" type="ORF">EVAR_44542_1</name>
</gene>
<name>A0A4C1X7U1_EUMVA</name>
<comment type="caution">
    <text evidence="1">The sequence shown here is derived from an EMBL/GenBank/DDBJ whole genome shotgun (WGS) entry which is preliminary data.</text>
</comment>